<dbReference type="InterPro" id="IPR034660">
    <property type="entry name" value="DinB/YfiT-like"/>
</dbReference>
<reference evidence="2 3" key="1">
    <citation type="submission" date="2023-03" db="EMBL/GenBank/DDBJ databases">
        <title>Bacillus Genome Sequencing.</title>
        <authorList>
            <person name="Dunlap C."/>
        </authorList>
    </citation>
    <scope>NUCLEOTIDE SEQUENCE [LARGE SCALE GENOMIC DNA]</scope>
    <source>
        <strain evidence="2 3">B-23453</strain>
    </source>
</reference>
<protein>
    <submittedName>
        <fullName evidence="2">DinB family protein</fullName>
    </submittedName>
</protein>
<dbReference type="Proteomes" id="UP001341444">
    <property type="component" value="Unassembled WGS sequence"/>
</dbReference>
<dbReference type="InterPro" id="IPR024775">
    <property type="entry name" value="DinB-like"/>
</dbReference>
<comment type="caution">
    <text evidence="2">The sequence shown here is derived from an EMBL/GenBank/DDBJ whole genome shotgun (WGS) entry which is preliminary data.</text>
</comment>
<organism evidence="2 3">
    <name type="scientific">Heyndrickxia acidicola</name>
    <dbReference type="NCBI Taxonomy" id="209389"/>
    <lineage>
        <taxon>Bacteria</taxon>
        <taxon>Bacillati</taxon>
        <taxon>Bacillota</taxon>
        <taxon>Bacilli</taxon>
        <taxon>Bacillales</taxon>
        <taxon>Bacillaceae</taxon>
        <taxon>Heyndrickxia</taxon>
    </lineage>
</organism>
<feature type="domain" description="DinB-like" evidence="1">
    <location>
        <begin position="15"/>
        <end position="136"/>
    </location>
</feature>
<evidence type="ECO:0000313" key="2">
    <source>
        <dbReference type="EMBL" id="MED1203562.1"/>
    </source>
</evidence>
<dbReference type="Gene3D" id="1.20.120.450">
    <property type="entry name" value="dinb family like domain"/>
    <property type="match status" value="1"/>
</dbReference>
<proteinExistence type="predicted"/>
<name>A0ABU6MFT7_9BACI</name>
<dbReference type="Pfam" id="PF12867">
    <property type="entry name" value="DinB_2"/>
    <property type="match status" value="1"/>
</dbReference>
<evidence type="ECO:0000313" key="3">
    <source>
        <dbReference type="Proteomes" id="UP001341444"/>
    </source>
</evidence>
<sequence length="155" mass="17710">MTNELTAVQQIMKRWKMHRNALLELVAVLPESAGTWRPWDEGMTTIELVHHLAWTPDFFFAAIEARDMNIPPVPSTLTEARKLLEQLTEGHEQKLASYTESDLQKEATIELFNVTEPVVEVLHRLIGHEAHHKGQLTLYARMVGVTPPFYVDLSV</sequence>
<dbReference type="EMBL" id="JARMAB010000013">
    <property type="protein sequence ID" value="MED1203562.1"/>
    <property type="molecule type" value="Genomic_DNA"/>
</dbReference>
<evidence type="ECO:0000259" key="1">
    <source>
        <dbReference type="Pfam" id="PF12867"/>
    </source>
</evidence>
<accession>A0ABU6MFT7</accession>
<keyword evidence="3" id="KW-1185">Reference proteome</keyword>
<dbReference type="SUPFAM" id="SSF109854">
    <property type="entry name" value="DinB/YfiT-like putative metalloenzymes"/>
    <property type="match status" value="1"/>
</dbReference>
<dbReference type="RefSeq" id="WP_066271215.1">
    <property type="nucleotide sequence ID" value="NZ_JARMAB010000013.1"/>
</dbReference>
<gene>
    <name evidence="2" type="ORF">P4T90_10810</name>
</gene>